<evidence type="ECO:0000256" key="2">
    <source>
        <dbReference type="ARBA" id="ARBA00023136"/>
    </source>
</evidence>
<name>E3I0C2_RHOVT</name>
<dbReference type="PROSITE" id="PS51123">
    <property type="entry name" value="OMPA_2"/>
    <property type="match status" value="1"/>
</dbReference>
<dbReference type="InterPro" id="IPR036737">
    <property type="entry name" value="OmpA-like_sf"/>
</dbReference>
<keyword evidence="2 4" id="KW-0472">Membrane</keyword>
<feature type="compositionally biased region" description="Basic and acidic residues" evidence="5">
    <location>
        <begin position="44"/>
        <end position="56"/>
    </location>
</feature>
<dbReference type="STRING" id="648757.Rvan_3036"/>
<feature type="compositionally biased region" description="Basic and acidic residues" evidence="5">
    <location>
        <begin position="430"/>
        <end position="468"/>
    </location>
</feature>
<dbReference type="PROSITE" id="PS51257">
    <property type="entry name" value="PROKAR_LIPOPROTEIN"/>
    <property type="match status" value="1"/>
</dbReference>
<dbReference type="CDD" id="cd07185">
    <property type="entry name" value="OmpA_C-like"/>
    <property type="match status" value="1"/>
</dbReference>
<evidence type="ECO:0000256" key="1">
    <source>
        <dbReference type="ARBA" id="ARBA00004442"/>
    </source>
</evidence>
<keyword evidence="9" id="KW-1185">Reference proteome</keyword>
<dbReference type="HOGENOM" id="CLU_355587_0_0_5"/>
<proteinExistence type="predicted"/>
<accession>E3I0C2</accession>
<dbReference type="Gene3D" id="3.30.1330.60">
    <property type="entry name" value="OmpA-like domain"/>
    <property type="match status" value="1"/>
</dbReference>
<evidence type="ECO:0000259" key="7">
    <source>
        <dbReference type="PROSITE" id="PS51123"/>
    </source>
</evidence>
<dbReference type="EMBL" id="CP002292">
    <property type="protein sequence ID" value="ADP72240.1"/>
    <property type="molecule type" value="Genomic_DNA"/>
</dbReference>
<feature type="compositionally biased region" description="Gly residues" evidence="5">
    <location>
        <begin position="232"/>
        <end position="257"/>
    </location>
</feature>
<dbReference type="KEGG" id="rva:Rvan_3036"/>
<dbReference type="PANTHER" id="PTHR30329:SF21">
    <property type="entry name" value="LIPOPROTEIN YIAD-RELATED"/>
    <property type="match status" value="1"/>
</dbReference>
<gene>
    <name evidence="8" type="ordered locus">Rvan_3036</name>
</gene>
<feature type="compositionally biased region" description="Low complexity" evidence="5">
    <location>
        <begin position="80"/>
        <end position="133"/>
    </location>
</feature>
<feature type="compositionally biased region" description="Basic and acidic residues" evidence="5">
    <location>
        <begin position="69"/>
        <end position="78"/>
    </location>
</feature>
<feature type="region of interest" description="Disordered" evidence="5">
    <location>
        <begin position="35"/>
        <end position="468"/>
    </location>
</feature>
<feature type="signal peptide" evidence="6">
    <location>
        <begin position="1"/>
        <end position="20"/>
    </location>
</feature>
<dbReference type="InterPro" id="IPR006664">
    <property type="entry name" value="OMP_bac"/>
</dbReference>
<protein>
    <submittedName>
        <fullName evidence="8">OmpA/MotB domain protein</fullName>
    </submittedName>
</protein>
<dbReference type="InterPro" id="IPR006665">
    <property type="entry name" value="OmpA-like"/>
</dbReference>
<evidence type="ECO:0000256" key="5">
    <source>
        <dbReference type="SAM" id="MobiDB-lite"/>
    </source>
</evidence>
<dbReference type="PRINTS" id="PR01021">
    <property type="entry name" value="OMPADOMAIN"/>
</dbReference>
<organism evidence="8 9">
    <name type="scientific">Rhodomicrobium vannielii (strain ATCC 17100 / DSM 162 / LMG 4299 / NCIMB 10020 / ATH 3.1.1)</name>
    <dbReference type="NCBI Taxonomy" id="648757"/>
    <lineage>
        <taxon>Bacteria</taxon>
        <taxon>Pseudomonadati</taxon>
        <taxon>Pseudomonadota</taxon>
        <taxon>Alphaproteobacteria</taxon>
        <taxon>Hyphomicrobiales</taxon>
        <taxon>Hyphomicrobiaceae</taxon>
        <taxon>Rhodomicrobium</taxon>
    </lineage>
</organism>
<dbReference type="Proteomes" id="UP000001399">
    <property type="component" value="Chromosome"/>
</dbReference>
<feature type="compositionally biased region" description="Low complexity" evidence="5">
    <location>
        <begin position="57"/>
        <end position="68"/>
    </location>
</feature>
<sequence>MSSKKVMPLLLTSITSCVIAFGDLGTAEAQVQLAQFQPQGQQGDEQRKKPRDERGGEQPQRGGQQDQQRGGRPERGAPDQRAQQPQEPRGGQQQRGGEQFQRAQPEQRQQPRFGQDQGIGQQRGGQQPEQRGQAQERGRQEFEPRKVQEQERVKPQPEQRKVQEQERVQSGQPQGERFGQGAPAGKPKEQGTTGFGTSGGQGSQQPGGAGQPQGGRFGQGAPAGKPKEQGATGFGSAGGQGSQQPGGAGQPQGGRFGQGAPAGKPKEQGSTGFGTSGSQGTQQPGGAGQPQGGERFGQGAPASKPKEQGTPGFGSAGGQGTQQPGGAGGIRPGFPGGTQQGEAPSGQPQGGRFGQGTPQGMPGDAQPQGGRFGQGTPQGAPGGVSGQGPAGKGPAGFGTGAPQLGGGQPPAGGPQFGGRPQFGQPASPQEQRERAERDTRRIEMGRKIEEDQRRQADRERSREGLDERMRLQNDRFRDIHAQRHERFDPNGVRFIEEPGNRKIFRLNNQTFIRHDETANFGHFGGRSDRRPIPGGGEFATFHRPDGSRVEVEVDRFGRPIRRVRILPDGRRFTLFENRALAAGLGLAAIGAAIVLLPPPAHAMPPEEYVVDAGVASEETIYDTLYAAPVEPLPRAYSLDEVLASPNLRDRMRSVRLNTIHFEFGSWEVRPDQAPLLQGIADSVNRIVQNNPGEVFLIEGHTDAVGTDEDNLSLSDRRAQAVADVLTQYYQVPRENLVTQGYGEQFLLVPTQGPEIRNRRVVIRRLTPLLQSDQGRYSNSGQGPQNDYRP</sequence>
<dbReference type="AlphaFoldDB" id="E3I0C2"/>
<dbReference type="SUPFAM" id="SSF103088">
    <property type="entry name" value="OmpA-like"/>
    <property type="match status" value="1"/>
</dbReference>
<evidence type="ECO:0000313" key="9">
    <source>
        <dbReference type="Proteomes" id="UP000001399"/>
    </source>
</evidence>
<dbReference type="PANTHER" id="PTHR30329">
    <property type="entry name" value="STATOR ELEMENT OF FLAGELLAR MOTOR COMPLEX"/>
    <property type="match status" value="1"/>
</dbReference>
<feature type="compositionally biased region" description="Gly residues" evidence="5">
    <location>
        <begin position="380"/>
        <end position="416"/>
    </location>
</feature>
<comment type="subcellular location">
    <subcellularLocation>
        <location evidence="1">Cell outer membrane</location>
    </subcellularLocation>
</comment>
<keyword evidence="6" id="KW-0732">Signal</keyword>
<dbReference type="eggNOG" id="COG2885">
    <property type="taxonomic scope" value="Bacteria"/>
</dbReference>
<feature type="compositionally biased region" description="Gly residues" evidence="5">
    <location>
        <begin position="193"/>
        <end position="218"/>
    </location>
</feature>
<evidence type="ECO:0000313" key="8">
    <source>
        <dbReference type="EMBL" id="ADP72240.1"/>
    </source>
</evidence>
<feature type="domain" description="OmpA-like" evidence="7">
    <location>
        <begin position="648"/>
        <end position="768"/>
    </location>
</feature>
<feature type="compositionally biased region" description="Gly residues" evidence="5">
    <location>
        <begin position="271"/>
        <end position="296"/>
    </location>
</feature>
<feature type="chain" id="PRO_5003171865" evidence="6">
    <location>
        <begin position="21"/>
        <end position="789"/>
    </location>
</feature>
<dbReference type="InterPro" id="IPR050330">
    <property type="entry name" value="Bact_OuterMem_StrucFunc"/>
</dbReference>
<dbReference type="GO" id="GO:0009279">
    <property type="term" value="C:cell outer membrane"/>
    <property type="evidence" value="ECO:0007669"/>
    <property type="project" value="UniProtKB-SubCell"/>
</dbReference>
<evidence type="ECO:0000256" key="6">
    <source>
        <dbReference type="SAM" id="SignalP"/>
    </source>
</evidence>
<reference evidence="9" key="1">
    <citation type="journal article" date="2011" name="J. Bacteriol.">
        <title>Genome sequences of eight morphologically diverse alphaproteobacteria.</title>
        <authorList>
            <consortium name="US DOE Joint Genome Institute"/>
            <person name="Brown P.J."/>
            <person name="Kysela D.T."/>
            <person name="Buechlein A."/>
            <person name="Hemmerich C."/>
            <person name="Brun Y.V."/>
        </authorList>
    </citation>
    <scope>NUCLEOTIDE SEQUENCE [LARGE SCALE GENOMIC DNA]</scope>
    <source>
        <strain evidence="9">ATCC 17100 / ATH 3.1.1 / DSM 162 / LMG 4299</strain>
    </source>
</reference>
<feature type="compositionally biased region" description="Gly residues" evidence="5">
    <location>
        <begin position="311"/>
        <end position="339"/>
    </location>
</feature>
<evidence type="ECO:0000256" key="4">
    <source>
        <dbReference type="PROSITE-ProRule" id="PRU00473"/>
    </source>
</evidence>
<evidence type="ECO:0000256" key="3">
    <source>
        <dbReference type="ARBA" id="ARBA00023237"/>
    </source>
</evidence>
<keyword evidence="3" id="KW-0998">Cell outer membrane</keyword>
<dbReference type="OrthoDB" id="9792021at2"/>
<dbReference type="Pfam" id="PF00691">
    <property type="entry name" value="OmpA"/>
    <property type="match status" value="1"/>
</dbReference>
<feature type="compositionally biased region" description="Basic and acidic residues" evidence="5">
    <location>
        <begin position="134"/>
        <end position="167"/>
    </location>
</feature>
<feature type="compositionally biased region" description="Low complexity" evidence="5">
    <location>
        <begin position="417"/>
        <end position="426"/>
    </location>
</feature>